<organism evidence="15 16">
    <name type="scientific">Pseudoglutamicibacter albus</name>
    <dbReference type="NCBI Taxonomy" id="98671"/>
    <lineage>
        <taxon>Bacteria</taxon>
        <taxon>Bacillati</taxon>
        <taxon>Actinomycetota</taxon>
        <taxon>Actinomycetes</taxon>
        <taxon>Micrococcales</taxon>
        <taxon>Micrococcaceae</taxon>
        <taxon>Pseudoglutamicibacter</taxon>
    </lineage>
</organism>
<feature type="transmembrane region" description="Helical" evidence="14">
    <location>
        <begin position="469"/>
        <end position="489"/>
    </location>
</feature>
<dbReference type="Pfam" id="PF00474">
    <property type="entry name" value="SSF"/>
    <property type="match status" value="1"/>
</dbReference>
<feature type="transmembrane region" description="Helical" evidence="14">
    <location>
        <begin position="167"/>
        <end position="191"/>
    </location>
</feature>
<dbReference type="InterPro" id="IPR011851">
    <property type="entry name" value="Na/Pro_symporter"/>
</dbReference>
<evidence type="ECO:0000256" key="11">
    <source>
        <dbReference type="ARBA" id="ARBA00023201"/>
    </source>
</evidence>
<name>A0ABU1YZH1_9MICC</name>
<feature type="transmembrane region" description="Helical" evidence="14">
    <location>
        <begin position="235"/>
        <end position="255"/>
    </location>
</feature>
<dbReference type="EMBL" id="JAVDXX010000001">
    <property type="protein sequence ID" value="MDR7293769.1"/>
    <property type="molecule type" value="Genomic_DNA"/>
</dbReference>
<keyword evidence="4 14" id="KW-1003">Cell membrane</keyword>
<accession>A0ABU1YZH1</accession>
<dbReference type="NCBIfam" id="TIGR02121">
    <property type="entry name" value="Na_Pro_sym"/>
    <property type="match status" value="1"/>
</dbReference>
<evidence type="ECO:0000256" key="8">
    <source>
        <dbReference type="ARBA" id="ARBA00023053"/>
    </source>
</evidence>
<evidence type="ECO:0000256" key="2">
    <source>
        <dbReference type="ARBA" id="ARBA00006434"/>
    </source>
</evidence>
<evidence type="ECO:0000256" key="6">
    <source>
        <dbReference type="ARBA" id="ARBA00022847"/>
    </source>
</evidence>
<comment type="function">
    <text evidence="14">Catalyzes the sodium-dependent uptake of extracellular L-proline.</text>
</comment>
<comment type="similarity">
    <text evidence="2 13">Belongs to the sodium:solute symporter (SSF) (TC 2.A.21) family.</text>
</comment>
<keyword evidence="5 14" id="KW-0812">Transmembrane</keyword>
<dbReference type="Proteomes" id="UP001180715">
    <property type="component" value="Unassembled WGS sequence"/>
</dbReference>
<evidence type="ECO:0000256" key="5">
    <source>
        <dbReference type="ARBA" id="ARBA00022692"/>
    </source>
</evidence>
<evidence type="ECO:0000256" key="1">
    <source>
        <dbReference type="ARBA" id="ARBA00004651"/>
    </source>
</evidence>
<evidence type="ECO:0000256" key="10">
    <source>
        <dbReference type="ARBA" id="ARBA00023136"/>
    </source>
</evidence>
<dbReference type="InterPro" id="IPR038377">
    <property type="entry name" value="Na/Glc_symporter_sf"/>
</dbReference>
<keyword evidence="3 14" id="KW-0813">Transport</keyword>
<feature type="transmembrane region" description="Helical" evidence="14">
    <location>
        <begin position="12"/>
        <end position="32"/>
    </location>
</feature>
<reference evidence="15" key="1">
    <citation type="submission" date="2023-07" db="EMBL/GenBank/DDBJ databases">
        <title>Sequencing the genomes of 1000 actinobacteria strains.</title>
        <authorList>
            <person name="Klenk H.-P."/>
        </authorList>
    </citation>
    <scope>NUCLEOTIDE SEQUENCE</scope>
    <source>
        <strain evidence="15">DSM 13068</strain>
    </source>
</reference>
<evidence type="ECO:0000256" key="3">
    <source>
        <dbReference type="ARBA" id="ARBA00022448"/>
    </source>
</evidence>
<feature type="transmembrane region" description="Helical" evidence="14">
    <location>
        <begin position="275"/>
        <end position="302"/>
    </location>
</feature>
<dbReference type="PANTHER" id="PTHR48086">
    <property type="entry name" value="SODIUM/PROLINE SYMPORTER-RELATED"/>
    <property type="match status" value="1"/>
</dbReference>
<keyword evidence="14" id="KW-0029">Amino-acid transport</keyword>
<feature type="transmembrane region" description="Helical" evidence="14">
    <location>
        <begin position="331"/>
        <end position="356"/>
    </location>
</feature>
<keyword evidence="16" id="KW-1185">Reference proteome</keyword>
<dbReference type="InterPro" id="IPR050277">
    <property type="entry name" value="Sodium:Solute_Symporter"/>
</dbReference>
<protein>
    <recommendedName>
        <fullName evidence="14">Sodium/proline symporter</fullName>
    </recommendedName>
    <alternativeName>
        <fullName evidence="14">Proline permease</fullName>
    </alternativeName>
</protein>
<evidence type="ECO:0000256" key="13">
    <source>
        <dbReference type="RuleBase" id="RU362091"/>
    </source>
</evidence>
<feature type="transmembrane region" description="Helical" evidence="14">
    <location>
        <begin position="130"/>
        <end position="147"/>
    </location>
</feature>
<dbReference type="NCBIfam" id="TIGR00813">
    <property type="entry name" value="sss"/>
    <property type="match status" value="1"/>
</dbReference>
<gene>
    <name evidence="15" type="ORF">J2S67_001037</name>
</gene>
<feature type="transmembrane region" description="Helical" evidence="14">
    <location>
        <begin position="198"/>
        <end position="215"/>
    </location>
</feature>
<evidence type="ECO:0000256" key="14">
    <source>
        <dbReference type="RuleBase" id="RU366012"/>
    </source>
</evidence>
<feature type="transmembrane region" description="Helical" evidence="14">
    <location>
        <begin position="53"/>
        <end position="74"/>
    </location>
</feature>
<keyword evidence="10 14" id="KW-0472">Membrane</keyword>
<feature type="transmembrane region" description="Helical" evidence="14">
    <location>
        <begin position="402"/>
        <end position="423"/>
    </location>
</feature>
<feature type="transmembrane region" description="Helical" evidence="14">
    <location>
        <begin position="377"/>
        <end position="396"/>
    </location>
</feature>
<comment type="catalytic activity">
    <reaction evidence="12">
        <text>L-proline(in) + Na(+)(in) = L-proline(out) + Na(+)(out)</text>
        <dbReference type="Rhea" id="RHEA:28967"/>
        <dbReference type="ChEBI" id="CHEBI:29101"/>
        <dbReference type="ChEBI" id="CHEBI:60039"/>
    </reaction>
</comment>
<comment type="caution">
    <text evidence="15">The sequence shown here is derived from an EMBL/GenBank/DDBJ whole genome shotgun (WGS) entry which is preliminary data.</text>
</comment>
<keyword evidence="11 14" id="KW-0739">Sodium transport</keyword>
<dbReference type="Gene3D" id="1.20.1730.10">
    <property type="entry name" value="Sodium/glucose cotransporter"/>
    <property type="match status" value="1"/>
</dbReference>
<dbReference type="PROSITE" id="PS50283">
    <property type="entry name" value="NA_SOLUT_SYMP_3"/>
    <property type="match status" value="1"/>
</dbReference>
<keyword evidence="7 14" id="KW-1133">Transmembrane helix</keyword>
<dbReference type="CDD" id="cd11475">
    <property type="entry name" value="SLC5sbd_PutP"/>
    <property type="match status" value="1"/>
</dbReference>
<evidence type="ECO:0000256" key="9">
    <source>
        <dbReference type="ARBA" id="ARBA00023065"/>
    </source>
</evidence>
<evidence type="ECO:0000256" key="12">
    <source>
        <dbReference type="ARBA" id="ARBA00033708"/>
    </source>
</evidence>
<dbReference type="InterPro" id="IPR001734">
    <property type="entry name" value="Na/solute_symporter"/>
</dbReference>
<feature type="transmembrane region" description="Helical" evidence="14">
    <location>
        <begin position="430"/>
        <end position="449"/>
    </location>
</feature>
<evidence type="ECO:0000313" key="15">
    <source>
        <dbReference type="EMBL" id="MDR7293769.1"/>
    </source>
</evidence>
<keyword evidence="6 14" id="KW-0769">Symport</keyword>
<dbReference type="PANTHER" id="PTHR48086:SF3">
    <property type="entry name" value="SODIUM_PROLINE SYMPORTER"/>
    <property type="match status" value="1"/>
</dbReference>
<dbReference type="RefSeq" id="WP_070507073.1">
    <property type="nucleotide sequence ID" value="NZ_JAKRCW010000013.1"/>
</dbReference>
<evidence type="ECO:0000313" key="16">
    <source>
        <dbReference type="Proteomes" id="UP001180715"/>
    </source>
</evidence>
<keyword evidence="9 14" id="KW-0406">Ion transport</keyword>
<evidence type="ECO:0000256" key="7">
    <source>
        <dbReference type="ARBA" id="ARBA00022989"/>
    </source>
</evidence>
<keyword evidence="8 14" id="KW-0915">Sodium</keyword>
<proteinExistence type="inferred from homology"/>
<sequence length="534" mass="56228">MDLFGLGPDGSYKLIAVIIYFIAMLLIGYYAFKKTDDGDDYMLGGRRLHPFTAALSAGASDMSGWLMMGLPGALYMMGMFQAWMAIGLTIGAALNWIFVAPRLRRFTEVTNDSITIPSYFENRLGDKSRILRIVSGIVILVFFTFYVSSGMTAGGKFFQSAFNGSYLTGMLLVAGITLAYTMFGGFLGATYTDTVQGLIMLAALFVVPVLAVISVGGPQQVIDGVLSVNPDFGSLMKGGTIVGAVSAAAWGLGYFGQPHIIIRFMALRSSRDARWGAAIGVGWMVLSVIGVIVTSMAGIAYFNLNQDKQLTDTKSAETVVLDLAQNLMPSLLAGFVLAAVLAAIMSTISSQLVVTSSALVEDLALVFKPGMSKTTKLWLGRLAVLIVAIIAAVLALEENATVLGLVAFAWAGFGSAFGPVVVLSLYWKRLTNWGAMAGIVGGATVAFVWSKSETLSTFGGALSEPLYEIVPGFLTCLVLAVVVSLLTPAPGEKELAGFRHMEAPTQAVPIVQAAGANAAGDTANPGQAEPGMKA</sequence>
<feature type="transmembrane region" description="Helical" evidence="14">
    <location>
        <begin position="80"/>
        <end position="99"/>
    </location>
</feature>
<evidence type="ECO:0000256" key="4">
    <source>
        <dbReference type="ARBA" id="ARBA00022475"/>
    </source>
</evidence>
<comment type="subcellular location">
    <subcellularLocation>
        <location evidence="1 14">Cell membrane</location>
        <topology evidence="1 14">Multi-pass membrane protein</topology>
    </subcellularLocation>
</comment>